<dbReference type="InterPro" id="IPR013785">
    <property type="entry name" value="Aldolase_TIM"/>
</dbReference>
<proteinExistence type="predicted"/>
<protein>
    <recommendedName>
        <fullName evidence="2">Radical SAM core domain-containing protein</fullName>
    </recommendedName>
</protein>
<name>A0A382YLZ9_9ZZZZ</name>
<dbReference type="Gene3D" id="3.20.20.70">
    <property type="entry name" value="Aldolase class I"/>
    <property type="match status" value="1"/>
</dbReference>
<evidence type="ECO:0008006" key="2">
    <source>
        <dbReference type="Google" id="ProtNLM"/>
    </source>
</evidence>
<organism evidence="1">
    <name type="scientific">marine metagenome</name>
    <dbReference type="NCBI Taxonomy" id="408172"/>
    <lineage>
        <taxon>unclassified sequences</taxon>
        <taxon>metagenomes</taxon>
        <taxon>ecological metagenomes</taxon>
    </lineage>
</organism>
<dbReference type="EMBL" id="UINC01176887">
    <property type="protein sequence ID" value="SVD84234.1"/>
    <property type="molecule type" value="Genomic_DNA"/>
</dbReference>
<evidence type="ECO:0000313" key="1">
    <source>
        <dbReference type="EMBL" id="SVD84234.1"/>
    </source>
</evidence>
<dbReference type="SUPFAM" id="SSF102114">
    <property type="entry name" value="Radical SAM enzymes"/>
    <property type="match status" value="1"/>
</dbReference>
<dbReference type="AlphaFoldDB" id="A0A382YLZ9"/>
<dbReference type="InterPro" id="IPR058240">
    <property type="entry name" value="rSAM_sf"/>
</dbReference>
<gene>
    <name evidence="1" type="ORF">METZ01_LOCUS437088</name>
</gene>
<sequence length="76" mass="9260">MSNYNRKGHVPWSDGEQWFKEWSTRFNLREVNLMGGEPLLNKDLRDWMFGIRQYFPTARVKTITNGFHYFVRPDLY</sequence>
<accession>A0A382YLZ9</accession>
<reference evidence="1" key="1">
    <citation type="submission" date="2018-05" db="EMBL/GenBank/DDBJ databases">
        <authorList>
            <person name="Lanie J.A."/>
            <person name="Ng W.-L."/>
            <person name="Kazmierczak K.M."/>
            <person name="Andrzejewski T.M."/>
            <person name="Davidsen T.M."/>
            <person name="Wayne K.J."/>
            <person name="Tettelin H."/>
            <person name="Glass J.I."/>
            <person name="Rusch D."/>
            <person name="Podicherti R."/>
            <person name="Tsui H.-C.T."/>
            <person name="Winkler M.E."/>
        </authorList>
    </citation>
    <scope>NUCLEOTIDE SEQUENCE</scope>
</reference>
<feature type="non-terminal residue" evidence="1">
    <location>
        <position position="76"/>
    </location>
</feature>